<protein>
    <submittedName>
        <fullName evidence="2">WhiB family transcriptional regulator</fullName>
    </submittedName>
</protein>
<accession>A0ABS3RIP6</accession>
<comment type="caution">
    <text evidence="2">The sequence shown here is derived from an EMBL/GenBank/DDBJ whole genome shotgun (WGS) entry which is preliminary data.</text>
</comment>
<gene>
    <name evidence="2" type="ORF">J4709_03100</name>
</gene>
<reference evidence="2 3" key="1">
    <citation type="submission" date="2021-03" db="EMBL/GenBank/DDBJ databases">
        <title>Actinomadura violae sp. nov., isolated from lichen in Thailand.</title>
        <authorList>
            <person name="Kanchanasin P."/>
            <person name="Saeng-In P."/>
            <person name="Phongsopitanun W."/>
            <person name="Yuki M."/>
            <person name="Kudo T."/>
            <person name="Ohkuma M."/>
            <person name="Tanasupawat S."/>
        </authorList>
    </citation>
    <scope>NUCLEOTIDE SEQUENCE [LARGE SCALE GENOMIC DNA]</scope>
    <source>
        <strain evidence="2 3">LCR2-06</strain>
    </source>
</reference>
<name>A0ABS3RIP6_9ACTN</name>
<dbReference type="RefSeq" id="WP_208236625.1">
    <property type="nucleotide sequence ID" value="NZ_JAGEPF010000002.1"/>
</dbReference>
<dbReference type="InterPro" id="IPR034768">
    <property type="entry name" value="4FE4S_WBL"/>
</dbReference>
<evidence type="ECO:0000313" key="2">
    <source>
        <dbReference type="EMBL" id="MBO2456577.1"/>
    </source>
</evidence>
<feature type="domain" description="4Fe-4S Wbl-type" evidence="1">
    <location>
        <begin position="61"/>
        <end position="125"/>
    </location>
</feature>
<sequence>MLIAHRSQPLAFGAQATKHAAEGRSSRSIAVPDEVTMSRFLSPSVALAGVDLRGEPITGAQCRFDPDLHTGPDAEETPDERAARELVAKQVCESCPLRGACLELAMRIRPEYGVWAGFTAAELATLAEMAELADAADSRPSDLDLNEVA</sequence>
<dbReference type="Proteomes" id="UP000680206">
    <property type="component" value="Unassembled WGS sequence"/>
</dbReference>
<organism evidence="2 3">
    <name type="scientific">Actinomadura violacea</name>
    <dbReference type="NCBI Taxonomy" id="2819934"/>
    <lineage>
        <taxon>Bacteria</taxon>
        <taxon>Bacillati</taxon>
        <taxon>Actinomycetota</taxon>
        <taxon>Actinomycetes</taxon>
        <taxon>Streptosporangiales</taxon>
        <taxon>Thermomonosporaceae</taxon>
        <taxon>Actinomadura</taxon>
    </lineage>
</organism>
<keyword evidence="3" id="KW-1185">Reference proteome</keyword>
<evidence type="ECO:0000313" key="3">
    <source>
        <dbReference type="Proteomes" id="UP000680206"/>
    </source>
</evidence>
<dbReference type="EMBL" id="JAGEPF010000002">
    <property type="protein sequence ID" value="MBO2456577.1"/>
    <property type="molecule type" value="Genomic_DNA"/>
</dbReference>
<evidence type="ECO:0000259" key="1">
    <source>
        <dbReference type="PROSITE" id="PS51674"/>
    </source>
</evidence>
<dbReference type="PROSITE" id="PS51674">
    <property type="entry name" value="4FE4S_WBL"/>
    <property type="match status" value="1"/>
</dbReference>
<dbReference type="Pfam" id="PF02467">
    <property type="entry name" value="Whib"/>
    <property type="match status" value="1"/>
</dbReference>
<proteinExistence type="predicted"/>